<name>I4B1Q5_TURPD</name>
<dbReference type="KEGG" id="tpx:Turpa_0560"/>
<reference evidence="1 2" key="1">
    <citation type="submission" date="2012-06" db="EMBL/GenBank/DDBJ databases">
        <title>The complete chromosome of genome of Turneriella parva DSM 21527.</title>
        <authorList>
            <consortium name="US DOE Joint Genome Institute (JGI-PGF)"/>
            <person name="Lucas S."/>
            <person name="Han J."/>
            <person name="Lapidus A."/>
            <person name="Bruce D."/>
            <person name="Goodwin L."/>
            <person name="Pitluck S."/>
            <person name="Peters L."/>
            <person name="Kyrpides N."/>
            <person name="Mavromatis K."/>
            <person name="Ivanova N."/>
            <person name="Mikhailova N."/>
            <person name="Chertkov O."/>
            <person name="Detter J.C."/>
            <person name="Tapia R."/>
            <person name="Han C."/>
            <person name="Land M."/>
            <person name="Hauser L."/>
            <person name="Markowitz V."/>
            <person name="Cheng J.-F."/>
            <person name="Hugenholtz P."/>
            <person name="Woyke T."/>
            <person name="Wu D."/>
            <person name="Gronow S."/>
            <person name="Wellnitz S."/>
            <person name="Brambilla E."/>
            <person name="Klenk H.-P."/>
            <person name="Eisen J.A."/>
        </authorList>
    </citation>
    <scope>NUCLEOTIDE SEQUENCE [LARGE SCALE GENOMIC DNA]</scope>
    <source>
        <strain evidence="2">ATCC BAA-1111 / DSM 21527 / NCTC 11395 / H</strain>
    </source>
</reference>
<dbReference type="Proteomes" id="UP000006048">
    <property type="component" value="Chromosome"/>
</dbReference>
<accession>I4B1Q5</accession>
<gene>
    <name evidence="1" type="ordered locus">Turpa_0560</name>
</gene>
<keyword evidence="2" id="KW-1185">Reference proteome</keyword>
<evidence type="ECO:0000313" key="2">
    <source>
        <dbReference type="Proteomes" id="UP000006048"/>
    </source>
</evidence>
<proteinExistence type="predicted"/>
<dbReference type="HOGENOM" id="CLU_174664_0_0_12"/>
<dbReference type="AlphaFoldDB" id="I4B1Q5"/>
<dbReference type="OrthoDB" id="3078530at2"/>
<dbReference type="EMBL" id="CP002959">
    <property type="protein sequence ID" value="AFM11212.1"/>
    <property type="molecule type" value="Genomic_DNA"/>
</dbReference>
<sequence>MTNTRRKISFLGEELTIWKSKYAENNRVALELVTDDDEPFMTATVNTREAIPEGHVTIKNYSENEGLLEVLIENGIVERPALSIATGFVHIPVCKSLL</sequence>
<organism evidence="1 2">
    <name type="scientific">Turneriella parva (strain ATCC BAA-1111 / DSM 21527 / NCTC 11395 / H)</name>
    <name type="common">Leptospira parva</name>
    <dbReference type="NCBI Taxonomy" id="869212"/>
    <lineage>
        <taxon>Bacteria</taxon>
        <taxon>Pseudomonadati</taxon>
        <taxon>Spirochaetota</taxon>
        <taxon>Spirochaetia</taxon>
        <taxon>Leptospirales</taxon>
        <taxon>Leptospiraceae</taxon>
        <taxon>Turneriella</taxon>
    </lineage>
</organism>
<dbReference type="RefSeq" id="WP_014801731.1">
    <property type="nucleotide sequence ID" value="NC_018020.1"/>
</dbReference>
<protein>
    <submittedName>
        <fullName evidence="1">Uncharacterized protein</fullName>
    </submittedName>
</protein>
<evidence type="ECO:0000313" key="1">
    <source>
        <dbReference type="EMBL" id="AFM11212.1"/>
    </source>
</evidence>